<comment type="caution">
    <text evidence="2">The sequence shown here is derived from an EMBL/GenBank/DDBJ whole genome shotgun (WGS) entry which is preliminary data.</text>
</comment>
<feature type="domain" description="Reverse transcriptase zinc-binding" evidence="1">
    <location>
        <begin position="133"/>
        <end position="191"/>
    </location>
</feature>
<keyword evidence="3" id="KW-1185">Reference proteome</keyword>
<dbReference type="EMBL" id="BQNB010014486">
    <property type="protein sequence ID" value="GJT28746.1"/>
    <property type="molecule type" value="Genomic_DNA"/>
</dbReference>
<dbReference type="PANTHER" id="PTHR33116">
    <property type="entry name" value="REVERSE TRANSCRIPTASE ZINC-BINDING DOMAIN-CONTAINING PROTEIN-RELATED-RELATED"/>
    <property type="match status" value="1"/>
</dbReference>
<gene>
    <name evidence="2" type="ORF">Tco_0909021</name>
</gene>
<dbReference type="InterPro" id="IPR026960">
    <property type="entry name" value="RVT-Znf"/>
</dbReference>
<sequence length="199" mass="22643">MGIGISTTEVEKAARLVGCSTFITPFKYLGFKVGDVMSRINYWDEVIFKLSSRLSKWKLKTLSTGCGLTLLKSVLTSIPLYHMSIFKVRIGVLNKMESIRDAALKVQYPRLYALELHKDINCWVWSLESLGEFSVKSIHNLTDDTLLQKEEVPIRWVKAIPIKVNILAWRVQLDKLPTQLNISLRGVEIPSILFPSCQC</sequence>
<accession>A0ABQ5CNS8</accession>
<evidence type="ECO:0000313" key="2">
    <source>
        <dbReference type="EMBL" id="GJT28746.1"/>
    </source>
</evidence>
<dbReference type="PANTHER" id="PTHR33116:SF79">
    <property type="entry name" value="REVERSE TRANSCRIPTASE DOMAIN, ZINC FINGER, CCHC-TYPE-RELATED"/>
    <property type="match status" value="1"/>
</dbReference>
<protein>
    <recommendedName>
        <fullName evidence="1">Reverse transcriptase zinc-binding domain-containing protein</fullName>
    </recommendedName>
</protein>
<dbReference type="Proteomes" id="UP001151760">
    <property type="component" value="Unassembled WGS sequence"/>
</dbReference>
<evidence type="ECO:0000313" key="3">
    <source>
        <dbReference type="Proteomes" id="UP001151760"/>
    </source>
</evidence>
<dbReference type="Pfam" id="PF13966">
    <property type="entry name" value="zf-RVT"/>
    <property type="match status" value="1"/>
</dbReference>
<evidence type="ECO:0000259" key="1">
    <source>
        <dbReference type="Pfam" id="PF13966"/>
    </source>
</evidence>
<name>A0ABQ5CNS8_9ASTR</name>
<reference evidence="2" key="2">
    <citation type="submission" date="2022-01" db="EMBL/GenBank/DDBJ databases">
        <authorList>
            <person name="Yamashiro T."/>
            <person name="Shiraishi A."/>
            <person name="Satake H."/>
            <person name="Nakayama K."/>
        </authorList>
    </citation>
    <scope>NUCLEOTIDE SEQUENCE</scope>
</reference>
<proteinExistence type="predicted"/>
<organism evidence="2 3">
    <name type="scientific">Tanacetum coccineum</name>
    <dbReference type="NCBI Taxonomy" id="301880"/>
    <lineage>
        <taxon>Eukaryota</taxon>
        <taxon>Viridiplantae</taxon>
        <taxon>Streptophyta</taxon>
        <taxon>Embryophyta</taxon>
        <taxon>Tracheophyta</taxon>
        <taxon>Spermatophyta</taxon>
        <taxon>Magnoliopsida</taxon>
        <taxon>eudicotyledons</taxon>
        <taxon>Gunneridae</taxon>
        <taxon>Pentapetalae</taxon>
        <taxon>asterids</taxon>
        <taxon>campanulids</taxon>
        <taxon>Asterales</taxon>
        <taxon>Asteraceae</taxon>
        <taxon>Asteroideae</taxon>
        <taxon>Anthemideae</taxon>
        <taxon>Anthemidinae</taxon>
        <taxon>Tanacetum</taxon>
    </lineage>
</organism>
<reference evidence="2" key="1">
    <citation type="journal article" date="2022" name="Int. J. Mol. Sci.">
        <title>Draft Genome of Tanacetum Coccineum: Genomic Comparison of Closely Related Tanacetum-Family Plants.</title>
        <authorList>
            <person name="Yamashiro T."/>
            <person name="Shiraishi A."/>
            <person name="Nakayama K."/>
            <person name="Satake H."/>
        </authorList>
    </citation>
    <scope>NUCLEOTIDE SEQUENCE</scope>
</reference>